<dbReference type="AlphaFoldDB" id="A0A0F9MGC2"/>
<dbReference type="EMBL" id="LAZR01004695">
    <property type="protein sequence ID" value="KKN06415.1"/>
    <property type="molecule type" value="Genomic_DNA"/>
</dbReference>
<evidence type="ECO:0000259" key="1">
    <source>
        <dbReference type="Pfam" id="PF00271"/>
    </source>
</evidence>
<feature type="non-terminal residue" evidence="2">
    <location>
        <position position="1"/>
    </location>
</feature>
<organism evidence="2">
    <name type="scientific">marine sediment metagenome</name>
    <dbReference type="NCBI Taxonomy" id="412755"/>
    <lineage>
        <taxon>unclassified sequences</taxon>
        <taxon>metagenomes</taxon>
        <taxon>ecological metagenomes</taxon>
    </lineage>
</organism>
<dbReference type="InterPro" id="IPR027417">
    <property type="entry name" value="P-loop_NTPase"/>
</dbReference>
<reference evidence="2" key="1">
    <citation type="journal article" date="2015" name="Nature">
        <title>Complex archaea that bridge the gap between prokaryotes and eukaryotes.</title>
        <authorList>
            <person name="Spang A."/>
            <person name="Saw J.H."/>
            <person name="Jorgensen S.L."/>
            <person name="Zaremba-Niedzwiedzka K."/>
            <person name="Martijn J."/>
            <person name="Lind A.E."/>
            <person name="van Eijk R."/>
            <person name="Schleper C."/>
            <person name="Guy L."/>
            <person name="Ettema T.J."/>
        </authorList>
    </citation>
    <scope>NUCLEOTIDE SEQUENCE</scope>
</reference>
<comment type="caution">
    <text evidence="2">The sequence shown here is derived from an EMBL/GenBank/DDBJ whole genome shotgun (WGS) entry which is preliminary data.</text>
</comment>
<sequence length="137" mass="15643">RLGGCCILISTRKLYCEMLFEEISRYWNKTVIATGDYSREDINESIKKIESGEASVLICTGSLLAEGFDIKKLDREFIVLPLSGEGVLLEQYIGRIQRTCEGKKSAIVFDYADDIGILRNQLRKRLLVYKRLGMKIK</sequence>
<name>A0A0F9MGC2_9ZZZZ</name>
<proteinExistence type="predicted"/>
<protein>
    <recommendedName>
        <fullName evidence="1">Helicase C-terminal domain-containing protein</fullName>
    </recommendedName>
</protein>
<evidence type="ECO:0000313" key="2">
    <source>
        <dbReference type="EMBL" id="KKN06415.1"/>
    </source>
</evidence>
<dbReference type="Pfam" id="PF00271">
    <property type="entry name" value="Helicase_C"/>
    <property type="match status" value="1"/>
</dbReference>
<gene>
    <name evidence="2" type="ORF">LCGC14_1077550</name>
</gene>
<dbReference type="SUPFAM" id="SSF52540">
    <property type="entry name" value="P-loop containing nucleoside triphosphate hydrolases"/>
    <property type="match status" value="1"/>
</dbReference>
<feature type="domain" description="Helicase C-terminal" evidence="1">
    <location>
        <begin position="4"/>
        <end position="98"/>
    </location>
</feature>
<accession>A0A0F9MGC2</accession>
<dbReference type="Gene3D" id="3.40.50.300">
    <property type="entry name" value="P-loop containing nucleotide triphosphate hydrolases"/>
    <property type="match status" value="1"/>
</dbReference>
<dbReference type="InterPro" id="IPR001650">
    <property type="entry name" value="Helicase_C-like"/>
</dbReference>